<comment type="caution">
    <text evidence="3">The sequence shown here is derived from an EMBL/GenBank/DDBJ whole genome shotgun (WGS) entry which is preliminary data.</text>
</comment>
<dbReference type="Pfam" id="PF13942">
    <property type="entry name" value="Lipoprotein_20"/>
    <property type="match status" value="1"/>
</dbReference>
<feature type="region of interest" description="Disordered" evidence="1">
    <location>
        <begin position="205"/>
        <end position="247"/>
    </location>
</feature>
<dbReference type="NCBIfam" id="NF007997">
    <property type="entry name" value="PRK10722.1"/>
    <property type="match status" value="1"/>
</dbReference>
<feature type="chain" id="PRO_5046591573" evidence="2">
    <location>
        <begin position="34"/>
        <end position="247"/>
    </location>
</feature>
<dbReference type="InterPro" id="IPR025262">
    <property type="entry name" value="QseG"/>
</dbReference>
<feature type="signal peptide" evidence="2">
    <location>
        <begin position="1"/>
        <end position="33"/>
    </location>
</feature>
<sequence>MRLTLFSASVQQSLGRMLLAALLGLSLTGCSHTAPPTVVKGLPSHLSEPESKIVDFQRVDCEHIWSWVDVTAVNNPLYWLRAVDCAVRLSPADARAQAKRWPDDSWHGAFKQAVLLSNGNITPLERRAYLQRLDSYSYDYPSAVRPLLMLWREGQGSLLQLSQERSRYASLQESSDAQLDALRQQQMAVNKELAVTRRKLDTLTDIERKLSARRSPDAADSSSHGADKSAPDDNTPADIKSEDDANP</sequence>
<keyword evidence="3" id="KW-0449">Lipoprotein</keyword>
<dbReference type="RefSeq" id="WP_336203103.1">
    <property type="nucleotide sequence ID" value="NZ_JBANEI010000006.1"/>
</dbReference>
<feature type="compositionally biased region" description="Basic and acidic residues" evidence="1">
    <location>
        <begin position="205"/>
        <end position="217"/>
    </location>
</feature>
<evidence type="ECO:0000256" key="1">
    <source>
        <dbReference type="SAM" id="MobiDB-lite"/>
    </source>
</evidence>
<accession>A0ABU8DF54</accession>
<dbReference type="PROSITE" id="PS51257">
    <property type="entry name" value="PROKAR_LIPOPROTEIN"/>
    <property type="match status" value="1"/>
</dbReference>
<name>A0ABU8DF54_ERWAP</name>
<keyword evidence="4" id="KW-1185">Reference proteome</keyword>
<evidence type="ECO:0000313" key="4">
    <source>
        <dbReference type="Proteomes" id="UP001306592"/>
    </source>
</evidence>
<protein>
    <submittedName>
        <fullName evidence="3">Two-component system QseEF-associated lipoprotein QseG</fullName>
    </submittedName>
</protein>
<reference evidence="3 4" key="1">
    <citation type="submission" date="2024-02" db="EMBL/GenBank/DDBJ databases">
        <title>First report Erwinia aphidicola in onion in Chile.</title>
        <authorList>
            <person name="Valenzuela M."/>
            <person name="Pena M."/>
            <person name="Dutta B."/>
        </authorList>
    </citation>
    <scope>NUCLEOTIDE SEQUENCE [LARGE SCALE GENOMIC DNA]</scope>
    <source>
        <strain evidence="3 4">QCJ3A</strain>
    </source>
</reference>
<evidence type="ECO:0000256" key="2">
    <source>
        <dbReference type="SAM" id="SignalP"/>
    </source>
</evidence>
<organism evidence="3 4">
    <name type="scientific">Erwinia aphidicola</name>
    <dbReference type="NCBI Taxonomy" id="68334"/>
    <lineage>
        <taxon>Bacteria</taxon>
        <taxon>Pseudomonadati</taxon>
        <taxon>Pseudomonadota</taxon>
        <taxon>Gammaproteobacteria</taxon>
        <taxon>Enterobacterales</taxon>
        <taxon>Erwiniaceae</taxon>
        <taxon>Erwinia</taxon>
    </lineage>
</organism>
<keyword evidence="2" id="KW-0732">Signal</keyword>
<gene>
    <name evidence="3" type="primary">qseG</name>
    <name evidence="3" type="ORF">V8N49_10910</name>
</gene>
<proteinExistence type="predicted"/>
<dbReference type="Proteomes" id="UP001306592">
    <property type="component" value="Unassembled WGS sequence"/>
</dbReference>
<evidence type="ECO:0000313" key="3">
    <source>
        <dbReference type="EMBL" id="MEI2682167.1"/>
    </source>
</evidence>
<dbReference type="EMBL" id="JBANEI010000006">
    <property type="protein sequence ID" value="MEI2682167.1"/>
    <property type="molecule type" value="Genomic_DNA"/>
</dbReference>